<accession>A0ABU0IUZ7</accession>
<dbReference type="InterPro" id="IPR006311">
    <property type="entry name" value="TAT_signal"/>
</dbReference>
<reference evidence="2 3" key="1">
    <citation type="submission" date="2023-07" db="EMBL/GenBank/DDBJ databases">
        <title>Genomic Encyclopedia of Type Strains, Phase IV (KMG-IV): sequencing the most valuable type-strain genomes for metagenomic binning, comparative biology and taxonomic classification.</title>
        <authorList>
            <person name="Goeker M."/>
        </authorList>
    </citation>
    <scope>NUCLEOTIDE SEQUENCE [LARGE SCALE GENOMIC DNA]</scope>
    <source>
        <strain evidence="2 3">DSM 18695</strain>
    </source>
</reference>
<keyword evidence="1" id="KW-0732">Signal</keyword>
<protein>
    <recommendedName>
        <fullName evidence="4">DUF1579 domain-containing protein</fullName>
    </recommendedName>
</protein>
<proteinExistence type="predicted"/>
<evidence type="ECO:0000256" key="1">
    <source>
        <dbReference type="SAM" id="SignalP"/>
    </source>
</evidence>
<name>A0ABU0IUZ7_9CAUL</name>
<feature type="signal peptide" evidence="1">
    <location>
        <begin position="1"/>
        <end position="26"/>
    </location>
</feature>
<evidence type="ECO:0008006" key="4">
    <source>
        <dbReference type="Google" id="ProtNLM"/>
    </source>
</evidence>
<evidence type="ECO:0000313" key="3">
    <source>
        <dbReference type="Proteomes" id="UP001228905"/>
    </source>
</evidence>
<feature type="chain" id="PRO_5046824430" description="DUF1579 domain-containing protein" evidence="1">
    <location>
        <begin position="27"/>
        <end position="192"/>
    </location>
</feature>
<gene>
    <name evidence="2" type="ORF">QO010_003621</name>
</gene>
<dbReference type="Proteomes" id="UP001228905">
    <property type="component" value="Unassembled WGS sequence"/>
</dbReference>
<keyword evidence="3" id="KW-1185">Reference proteome</keyword>
<organism evidence="2 3">
    <name type="scientific">Caulobacter ginsengisoli</name>
    <dbReference type="NCBI Taxonomy" id="400775"/>
    <lineage>
        <taxon>Bacteria</taxon>
        <taxon>Pseudomonadati</taxon>
        <taxon>Pseudomonadota</taxon>
        <taxon>Alphaproteobacteria</taxon>
        <taxon>Caulobacterales</taxon>
        <taxon>Caulobacteraceae</taxon>
        <taxon>Caulobacter</taxon>
    </lineage>
</organism>
<sequence>MTDTPTRRDAIAVTLAAAAFATTAQAAAPQPVSGVDLDRHRHDFDWLVGSWKVRHHRLKARLAGSTEWEDFDGTSKLWLTLDGLGTVDDNWLDIPSGAYRAVGIRAFNTKTGLWAIWWLDERYADRIEPPVYGGFKDGVGTFDGDDTFNGKPIKVRFQWSRITANSAHWEQAFSPDGGATWETNWTMEFTRA</sequence>
<dbReference type="PROSITE" id="PS51318">
    <property type="entry name" value="TAT"/>
    <property type="match status" value="1"/>
</dbReference>
<evidence type="ECO:0000313" key="2">
    <source>
        <dbReference type="EMBL" id="MDQ0465829.1"/>
    </source>
</evidence>
<dbReference type="EMBL" id="JAUSVS010000008">
    <property type="protein sequence ID" value="MDQ0465829.1"/>
    <property type="molecule type" value="Genomic_DNA"/>
</dbReference>
<comment type="caution">
    <text evidence="2">The sequence shown here is derived from an EMBL/GenBank/DDBJ whole genome shotgun (WGS) entry which is preliminary data.</text>
</comment>
<dbReference type="RefSeq" id="WP_307351470.1">
    <property type="nucleotide sequence ID" value="NZ_JAUSVS010000008.1"/>
</dbReference>